<organism evidence="1 2">
    <name type="scientific">Panagrolaimus sp. ES5</name>
    <dbReference type="NCBI Taxonomy" id="591445"/>
    <lineage>
        <taxon>Eukaryota</taxon>
        <taxon>Metazoa</taxon>
        <taxon>Ecdysozoa</taxon>
        <taxon>Nematoda</taxon>
        <taxon>Chromadorea</taxon>
        <taxon>Rhabditida</taxon>
        <taxon>Tylenchina</taxon>
        <taxon>Panagrolaimomorpha</taxon>
        <taxon>Panagrolaimoidea</taxon>
        <taxon>Panagrolaimidae</taxon>
        <taxon>Panagrolaimus</taxon>
    </lineage>
</organism>
<evidence type="ECO:0000313" key="2">
    <source>
        <dbReference type="WBParaSite" id="ES5_v2.g11632.t1"/>
    </source>
</evidence>
<protein>
    <submittedName>
        <fullName evidence="2">Uncharacterized protein</fullName>
    </submittedName>
</protein>
<sequence length="529" mass="61691">MAGLKRYFFTDKIDNQCIAMITNHNDHFSITTLDCRTNELILINEIITASPKDFVDNIDSIFGNKGFKAIFFNIFKLKSPEFSNNLELCKIIKSKFNKLNIECYFMTNMGYIITCFLIASKITVKEGEEVVVFTMIDKLLNVSRFCYTKNGYKLVKQVGIEIDEENAEINREKIFENSNPKHVIFFQDSAKNQKTTKFLHDSIFVKNDNLIKVDFNLLAEIEKKFLTEMLKWLNDKTFTKFHVIPFNVEKFCQFIKIGNKLCNRSMDLRFALLPLIKKKYVPSLDLEYSVGYIGDSTEENVILEKIPFKKECHKHEIILSIDDQHFLDIQKKPIMLEEICKFPSYLNKNMKEVKVPVIGFFDFSSVICYHNDNKNGYEFVEKWNGLYGKPLFISFDKEKPHYCESAFEVYKEKPNFVVSHLIDIISQGPEIINYKNDTCGFTLTKDSENPILLEFDTFVGIKKMATPTFLMALMLKEHLKVIKAETGEKPKSLGFYLFDKFDPDAKERIEKSLEESCKLLKIGFEMVQF</sequence>
<dbReference type="WBParaSite" id="ES5_v2.g11632.t1">
    <property type="protein sequence ID" value="ES5_v2.g11632.t1"/>
    <property type="gene ID" value="ES5_v2.g11632"/>
</dbReference>
<accession>A0AC34F3T5</accession>
<evidence type="ECO:0000313" key="1">
    <source>
        <dbReference type="Proteomes" id="UP000887579"/>
    </source>
</evidence>
<dbReference type="Proteomes" id="UP000887579">
    <property type="component" value="Unplaced"/>
</dbReference>
<proteinExistence type="predicted"/>
<reference evidence="2" key="1">
    <citation type="submission" date="2022-11" db="UniProtKB">
        <authorList>
            <consortium name="WormBaseParasite"/>
        </authorList>
    </citation>
    <scope>IDENTIFICATION</scope>
</reference>
<name>A0AC34F3T5_9BILA</name>